<feature type="transmembrane region" description="Helical" evidence="1">
    <location>
        <begin position="347"/>
        <end position="372"/>
    </location>
</feature>
<feature type="transmembrane region" description="Helical" evidence="1">
    <location>
        <begin position="731"/>
        <end position="751"/>
    </location>
</feature>
<dbReference type="Gene3D" id="1.20.1640.10">
    <property type="entry name" value="Multidrug efflux transporter AcrB transmembrane domain"/>
    <property type="match status" value="4"/>
</dbReference>
<feature type="transmembrane region" description="Helical" evidence="1">
    <location>
        <begin position="801"/>
        <end position="822"/>
    </location>
</feature>
<dbReference type="SUPFAM" id="SSF82866">
    <property type="entry name" value="Multidrug efflux transporter AcrB transmembrane domain"/>
    <property type="match status" value="2"/>
</dbReference>
<evidence type="ECO:0000313" key="3">
    <source>
        <dbReference type="Proteomes" id="UP000320055"/>
    </source>
</evidence>
<feature type="transmembrane region" description="Helical" evidence="1">
    <location>
        <begin position="307"/>
        <end position="326"/>
    </location>
</feature>
<dbReference type="Pfam" id="PF00873">
    <property type="entry name" value="ACR_tran"/>
    <property type="match status" value="3"/>
</dbReference>
<feature type="transmembrane region" description="Helical" evidence="1">
    <location>
        <begin position="757"/>
        <end position="780"/>
    </location>
</feature>
<gene>
    <name evidence="2" type="ORF">H1P_4130002</name>
</gene>
<feature type="transmembrane region" description="Helical" evidence="1">
    <location>
        <begin position="384"/>
        <end position="411"/>
    </location>
</feature>
<feature type="transmembrane region" description="Helical" evidence="1">
    <location>
        <begin position="254"/>
        <end position="274"/>
    </location>
</feature>
<dbReference type="Proteomes" id="UP000320055">
    <property type="component" value="Unassembled WGS sequence"/>
</dbReference>
<feature type="transmembrane region" description="Helical" evidence="1">
    <location>
        <begin position="444"/>
        <end position="462"/>
    </location>
</feature>
<sequence length="867" mass="95313">MIAYDYEFLTKHQMNISQLAIKYSRITIAFWVGIAVTGIIALNSLQYNLFPDVTFPVIVIRAQSQVNTVVETEQQLTIPIELALKDLPGLANIESTTYRQQILVNLSFDTGIDINEAVDNVDKNLKKVSFLTETTWKVIPFNLNESTAVSYVLISESYSLLELANIAKSKVIPAFQDISEVQKVNILGKSEQNLVHFNGKNAVALQIVKTAKGNTLEIVRQVAQITDKLQQQLTDTQLVLAETQAKYIQEATQATIDALVSAIAISVITIFAFLKNWRATLITAIAIPISLLGTFIAMAIAGFNLETLTLLALALVIGIIVDDAIVEVENIIRHLEEGQSPNNAALLATHEIGVTVSVSTLTIVAVFLPIALMGGTLGQFFRPFGLTISVAVLTSLLVARTLSPVLAVYFLKRRNHYQQNKNDSRLINLYRGLLSWSLYHRQQVIAIAIAVSLGGVALIPLIPQGFIPSLDRGEFNILYQTSLPNIKIEKTVDREDRANSSSFGWLKKIAQSPEKILLRRTLKIGTQIEQTVLDFPEVESVYTVAGFRGQANQGKIYVKLKGDRSLKTDAVQENARQALAKIDNVDISVEDIPFVETGRDTPFKIALMGDNLEQLRQTAIAIKQRIELLPSLVDVTFTGETQDIETITRFNSQRVIYLTANLTKDSAIRNVTQQVLEIVEPLLFSGITIDTQGNSARSSKILKEFVITLGIAVLLMLAVLYLPFKRWLEPLVIGLSLPLAIIGSMLALLITQSDFGMISLIGLIFLLGLLDKNGILLMDYANQLRKAGIPRKQALIQTGTIRLRPILMTTASTVLGMLPIALGWGAGAELRQPMAVAIIGGLIASSLLSLIVIPVLYSLLEDRTTNN</sequence>
<evidence type="ECO:0000313" key="2">
    <source>
        <dbReference type="EMBL" id="VEP16166.1"/>
    </source>
</evidence>
<name>A0A563VXL5_9CYAN</name>
<dbReference type="AlphaFoldDB" id="A0A563VXL5"/>
<accession>A0A563VXL5</accession>
<proteinExistence type="predicted"/>
<keyword evidence="3" id="KW-1185">Reference proteome</keyword>
<dbReference type="GO" id="GO:0042910">
    <property type="term" value="F:xenobiotic transmembrane transporter activity"/>
    <property type="evidence" value="ECO:0007669"/>
    <property type="project" value="TreeGrafter"/>
</dbReference>
<dbReference type="Gene3D" id="3.30.70.1430">
    <property type="entry name" value="Multidrug efflux transporter AcrB pore domain"/>
    <property type="match status" value="3"/>
</dbReference>
<dbReference type="InterPro" id="IPR001036">
    <property type="entry name" value="Acrflvin-R"/>
</dbReference>
<dbReference type="SUPFAM" id="SSF82693">
    <property type="entry name" value="Multidrug efflux transporter AcrB pore domain, PN1, PN2, PC1 and PC2 subdomains"/>
    <property type="match status" value="3"/>
</dbReference>
<dbReference type="EMBL" id="CAACVJ010000350">
    <property type="protein sequence ID" value="VEP16166.1"/>
    <property type="molecule type" value="Genomic_DNA"/>
</dbReference>
<dbReference type="Gene3D" id="3.30.70.1320">
    <property type="entry name" value="Multidrug efflux transporter AcrB pore domain like"/>
    <property type="match status" value="2"/>
</dbReference>
<organism evidence="2 3">
    <name type="scientific">Hyella patelloides LEGE 07179</name>
    <dbReference type="NCBI Taxonomy" id="945734"/>
    <lineage>
        <taxon>Bacteria</taxon>
        <taxon>Bacillati</taxon>
        <taxon>Cyanobacteriota</taxon>
        <taxon>Cyanophyceae</taxon>
        <taxon>Pleurocapsales</taxon>
        <taxon>Hyellaceae</taxon>
        <taxon>Hyella</taxon>
    </lineage>
</organism>
<feature type="transmembrane region" description="Helical" evidence="1">
    <location>
        <begin position="705"/>
        <end position="724"/>
    </location>
</feature>
<keyword evidence="1" id="KW-0812">Transmembrane</keyword>
<dbReference type="Gene3D" id="3.30.70.1440">
    <property type="entry name" value="Multidrug efflux transporter AcrB pore domain"/>
    <property type="match status" value="1"/>
</dbReference>
<feature type="transmembrane region" description="Helical" evidence="1">
    <location>
        <begin position="23"/>
        <end position="42"/>
    </location>
</feature>
<dbReference type="PANTHER" id="PTHR32063">
    <property type="match status" value="1"/>
</dbReference>
<keyword evidence="1" id="KW-0472">Membrane</keyword>
<feature type="transmembrane region" description="Helical" evidence="1">
    <location>
        <begin position="834"/>
        <end position="860"/>
    </location>
</feature>
<dbReference type="GO" id="GO:0005886">
    <property type="term" value="C:plasma membrane"/>
    <property type="evidence" value="ECO:0007669"/>
    <property type="project" value="TreeGrafter"/>
</dbReference>
<protein>
    <submittedName>
        <fullName evidence="2">Cation/multidrug efflux pump</fullName>
    </submittedName>
</protein>
<evidence type="ECO:0000256" key="1">
    <source>
        <dbReference type="SAM" id="Phobius"/>
    </source>
</evidence>
<keyword evidence="1" id="KW-1133">Transmembrane helix</keyword>
<dbReference type="PANTHER" id="PTHR32063:SF0">
    <property type="entry name" value="SWARMING MOTILITY PROTEIN SWRC"/>
    <property type="match status" value="1"/>
</dbReference>
<feature type="transmembrane region" description="Helical" evidence="1">
    <location>
        <begin position="281"/>
        <end position="301"/>
    </location>
</feature>
<reference evidence="2 3" key="1">
    <citation type="submission" date="2019-01" db="EMBL/GenBank/DDBJ databases">
        <authorList>
            <person name="Brito A."/>
        </authorList>
    </citation>
    <scope>NUCLEOTIDE SEQUENCE [LARGE SCALE GENOMIC DNA]</scope>
    <source>
        <strain evidence="2">1</strain>
    </source>
</reference>